<dbReference type="Proteomes" id="UP001244011">
    <property type="component" value="Unassembled WGS sequence"/>
</dbReference>
<dbReference type="PROSITE" id="PS50157">
    <property type="entry name" value="ZINC_FINGER_C2H2_2"/>
    <property type="match status" value="1"/>
</dbReference>
<dbReference type="EMBL" id="MU839007">
    <property type="protein sequence ID" value="KAK1767683.1"/>
    <property type="molecule type" value="Genomic_DNA"/>
</dbReference>
<dbReference type="InterPro" id="IPR013087">
    <property type="entry name" value="Znf_C2H2_type"/>
</dbReference>
<keyword evidence="1" id="KW-0862">Zinc</keyword>
<keyword evidence="1" id="KW-0479">Metal-binding</keyword>
<dbReference type="PROSITE" id="PS00028">
    <property type="entry name" value="ZINC_FINGER_C2H2_1"/>
    <property type="match status" value="1"/>
</dbReference>
<name>A0AAJ0FLT3_9PEZI</name>
<evidence type="ECO:0000259" key="3">
    <source>
        <dbReference type="PROSITE" id="PS50157"/>
    </source>
</evidence>
<protein>
    <recommendedName>
        <fullName evidence="3">C2H2-type domain-containing protein</fullName>
    </recommendedName>
</protein>
<sequence length="343" mass="38078">MATAWTGAHMLSITVDAAPSDDTRLSKKLKQSESSNSASPAINSASLAINSASPPINSASPPINSASPPINSKINFTHKFVQHQRRMVNLETEVEPLLRSYPGVRSAIALGWKQRIIAFVTPDTVSASKLQQQLQYQAEPSVVPDLVFALENLPLAAGGGVVDFETLLSTTVYSCLQKGEGFGCLYCDKSFRTEARAMRHLRDHTGPFFICSVPDCRAHIGEFRMSRKLLHSHMHRHKKQGYPGLKDLPGNLQPRIPDVDDNWVRTPQEIQDHIAKLLAQRVRPNAIRDDNETLPIVDMELSLEESNRCEWYSMLKQQATSLTESGATRPTSITRERQAEVLS</sequence>
<dbReference type="AlphaFoldDB" id="A0AAJ0FLT3"/>
<evidence type="ECO:0000256" key="2">
    <source>
        <dbReference type="SAM" id="MobiDB-lite"/>
    </source>
</evidence>
<dbReference type="GO" id="GO:0008270">
    <property type="term" value="F:zinc ion binding"/>
    <property type="evidence" value="ECO:0007669"/>
    <property type="project" value="UniProtKB-KW"/>
</dbReference>
<organism evidence="4 5">
    <name type="scientific">Phialemonium atrogriseum</name>
    <dbReference type="NCBI Taxonomy" id="1093897"/>
    <lineage>
        <taxon>Eukaryota</taxon>
        <taxon>Fungi</taxon>
        <taxon>Dikarya</taxon>
        <taxon>Ascomycota</taxon>
        <taxon>Pezizomycotina</taxon>
        <taxon>Sordariomycetes</taxon>
        <taxon>Sordariomycetidae</taxon>
        <taxon>Cephalothecales</taxon>
        <taxon>Cephalothecaceae</taxon>
        <taxon>Phialemonium</taxon>
    </lineage>
</organism>
<dbReference type="GeneID" id="85311359"/>
<keyword evidence="5" id="KW-1185">Reference proteome</keyword>
<keyword evidence="1" id="KW-0863">Zinc-finger</keyword>
<evidence type="ECO:0000313" key="5">
    <source>
        <dbReference type="Proteomes" id="UP001244011"/>
    </source>
</evidence>
<feature type="domain" description="C2H2-type" evidence="3">
    <location>
        <begin position="182"/>
        <end position="206"/>
    </location>
</feature>
<comment type="caution">
    <text evidence="4">The sequence shown here is derived from an EMBL/GenBank/DDBJ whole genome shotgun (WGS) entry which is preliminary data.</text>
</comment>
<proteinExistence type="predicted"/>
<reference evidence="4" key="1">
    <citation type="submission" date="2023-06" db="EMBL/GenBank/DDBJ databases">
        <title>Genome-scale phylogeny and comparative genomics of the fungal order Sordariales.</title>
        <authorList>
            <consortium name="Lawrence Berkeley National Laboratory"/>
            <person name="Hensen N."/>
            <person name="Bonometti L."/>
            <person name="Westerberg I."/>
            <person name="Brannstrom I.O."/>
            <person name="Guillou S."/>
            <person name="Cros-Aarteil S."/>
            <person name="Calhoun S."/>
            <person name="Haridas S."/>
            <person name="Kuo A."/>
            <person name="Mondo S."/>
            <person name="Pangilinan J."/>
            <person name="Riley R."/>
            <person name="Labutti K."/>
            <person name="Andreopoulos B."/>
            <person name="Lipzen A."/>
            <person name="Chen C."/>
            <person name="Yanf M."/>
            <person name="Daum C."/>
            <person name="Ng V."/>
            <person name="Clum A."/>
            <person name="Steindorff A."/>
            <person name="Ohm R."/>
            <person name="Martin F."/>
            <person name="Silar P."/>
            <person name="Natvig D."/>
            <person name="Lalanne C."/>
            <person name="Gautier V."/>
            <person name="Ament-Velasquez S.L."/>
            <person name="Kruys A."/>
            <person name="Hutchinson M.I."/>
            <person name="Powell A.J."/>
            <person name="Barry K."/>
            <person name="Miller A.N."/>
            <person name="Grigoriev I.V."/>
            <person name="Debuchy R."/>
            <person name="Gladieux P."/>
            <person name="Thoren M.H."/>
            <person name="Johannesson H."/>
        </authorList>
    </citation>
    <scope>NUCLEOTIDE SEQUENCE</scope>
    <source>
        <strain evidence="4">8032-3</strain>
    </source>
</reference>
<dbReference type="SUPFAM" id="SSF56801">
    <property type="entry name" value="Acetyl-CoA synthetase-like"/>
    <property type="match status" value="1"/>
</dbReference>
<dbReference type="InterPro" id="IPR045851">
    <property type="entry name" value="AMP-bd_C_sf"/>
</dbReference>
<accession>A0AAJ0FLT3</accession>
<evidence type="ECO:0000313" key="4">
    <source>
        <dbReference type="EMBL" id="KAK1767683.1"/>
    </source>
</evidence>
<feature type="compositionally biased region" description="Polar residues" evidence="2">
    <location>
        <begin position="320"/>
        <end position="333"/>
    </location>
</feature>
<feature type="region of interest" description="Disordered" evidence="2">
    <location>
        <begin position="320"/>
        <end position="343"/>
    </location>
</feature>
<evidence type="ECO:0000256" key="1">
    <source>
        <dbReference type="PROSITE-ProRule" id="PRU00042"/>
    </source>
</evidence>
<gene>
    <name evidence="4" type="ORF">QBC33DRAFT_54156</name>
</gene>
<feature type="compositionally biased region" description="Basic and acidic residues" evidence="2">
    <location>
        <begin position="334"/>
        <end position="343"/>
    </location>
</feature>
<dbReference type="RefSeq" id="XP_060283896.1">
    <property type="nucleotide sequence ID" value="XM_060428172.1"/>
</dbReference>
<dbReference type="Gene3D" id="3.30.300.30">
    <property type="match status" value="1"/>
</dbReference>